<keyword evidence="2" id="KW-1185">Reference proteome</keyword>
<name>A0AAQ4E3W3_AMBAM</name>
<proteinExistence type="predicted"/>
<dbReference type="AlphaFoldDB" id="A0AAQ4E3W3"/>
<dbReference type="EMBL" id="JARKHS020022643">
    <property type="protein sequence ID" value="KAK8769405.1"/>
    <property type="molecule type" value="Genomic_DNA"/>
</dbReference>
<protein>
    <submittedName>
        <fullName evidence="1">Uncharacterized protein</fullName>
    </submittedName>
</protein>
<gene>
    <name evidence="1" type="ORF">V5799_014130</name>
</gene>
<comment type="caution">
    <text evidence="1">The sequence shown here is derived from an EMBL/GenBank/DDBJ whole genome shotgun (WGS) entry which is preliminary data.</text>
</comment>
<organism evidence="1 2">
    <name type="scientific">Amblyomma americanum</name>
    <name type="common">Lone star tick</name>
    <dbReference type="NCBI Taxonomy" id="6943"/>
    <lineage>
        <taxon>Eukaryota</taxon>
        <taxon>Metazoa</taxon>
        <taxon>Ecdysozoa</taxon>
        <taxon>Arthropoda</taxon>
        <taxon>Chelicerata</taxon>
        <taxon>Arachnida</taxon>
        <taxon>Acari</taxon>
        <taxon>Parasitiformes</taxon>
        <taxon>Ixodida</taxon>
        <taxon>Ixodoidea</taxon>
        <taxon>Ixodidae</taxon>
        <taxon>Amblyomminae</taxon>
        <taxon>Amblyomma</taxon>
    </lineage>
</organism>
<sequence length="109" mass="12119">MAAANLESGPWKKWFQGTVSTYARAIANIMPSETLATNFVHWSRCYSTTCFIHFCVQKVANRLGMRRSAISCLVQHRICGVPRQSHTYQNDAAASAFTAYGCDLQDPAI</sequence>
<reference evidence="1 2" key="1">
    <citation type="journal article" date="2023" name="Arcadia Sci">
        <title>De novo assembly of a long-read Amblyomma americanum tick genome.</title>
        <authorList>
            <person name="Chou S."/>
            <person name="Poskanzer K.E."/>
            <person name="Rollins M."/>
            <person name="Thuy-Boun P.S."/>
        </authorList>
    </citation>
    <scope>NUCLEOTIDE SEQUENCE [LARGE SCALE GENOMIC DNA]</scope>
    <source>
        <strain evidence="1">F_SG_1</strain>
        <tissue evidence="1">Salivary glands</tissue>
    </source>
</reference>
<accession>A0AAQ4E3W3</accession>
<evidence type="ECO:0000313" key="1">
    <source>
        <dbReference type="EMBL" id="KAK8769405.1"/>
    </source>
</evidence>
<dbReference type="Proteomes" id="UP001321473">
    <property type="component" value="Unassembled WGS sequence"/>
</dbReference>
<evidence type="ECO:0000313" key="2">
    <source>
        <dbReference type="Proteomes" id="UP001321473"/>
    </source>
</evidence>